<feature type="compositionally biased region" description="Low complexity" evidence="7">
    <location>
        <begin position="396"/>
        <end position="435"/>
    </location>
</feature>
<evidence type="ECO:0000256" key="5">
    <source>
        <dbReference type="ARBA" id="ARBA00022884"/>
    </source>
</evidence>
<dbReference type="GO" id="GO:0035925">
    <property type="term" value="F:mRNA 3'-UTR AU-rich region binding"/>
    <property type="evidence" value="ECO:0007669"/>
    <property type="project" value="TreeGrafter"/>
</dbReference>
<proteinExistence type="inferred from homology"/>
<dbReference type="CDD" id="cd11368">
    <property type="entry name" value="RNase_PH_RRP45"/>
    <property type="match status" value="1"/>
</dbReference>
<dbReference type="InterPro" id="IPR036345">
    <property type="entry name" value="ExoRNase_PH_dom2_sf"/>
</dbReference>
<evidence type="ECO:0000259" key="8">
    <source>
        <dbReference type="Pfam" id="PF01138"/>
    </source>
</evidence>
<evidence type="ECO:0000256" key="7">
    <source>
        <dbReference type="SAM" id="MobiDB-lite"/>
    </source>
</evidence>
<sequence length="501" mass="52416">MAALQRDADSSISNNEREFILKALKEGQRIDGRTPFELRTLRLQFALDDSSCTVLLGRTRVMAVVTASLEAPFADRHNEGSLRFNVEYSPMASPAFEPGKPGEAAIEVARLVERGLRESRAVDLEALVVLAGRKVWHLRVDVHVLDHQGALVDACGLAALAALMAFRRPNVTVGGDDGQTVIVHPRELREPVPLSLHHLPLPITFAAFEGGELLAVDPSLKEEAAAAGSFTVVQNAFGELCALQKIDGCGLTPPQLLRCIRLATQKVEERTGEIRKALAAHDVARVQARVRRHPGLTAPVLSTAANGRGVTVLRSDQLLLESGGGVSAGKPGLAALDLDALPDSVRSILQAAAAAEGESSEGEESSSEEEEEAGSSEQEEAEEKAEQAGQDMEVEAAPQDSAPAAAQQQQQQDGLQPAGSRQAAAAAFSLLPAQQGGAGQQQKKRRAAPGSVSKEQQRDELAAIAELIASAGGSTAAAAAGGGAGDLSAAVKMKSKKGRGA</sequence>
<comment type="subcellular location">
    <subcellularLocation>
        <location evidence="2">Cytoplasm</location>
    </subcellularLocation>
    <subcellularLocation>
        <location evidence="1">Nucleus</location>
    </subcellularLocation>
</comment>
<dbReference type="Proteomes" id="UP001055712">
    <property type="component" value="Unassembled WGS sequence"/>
</dbReference>
<feature type="compositionally biased region" description="Acidic residues" evidence="7">
    <location>
        <begin position="358"/>
        <end position="383"/>
    </location>
</feature>
<dbReference type="PANTHER" id="PTHR11097:SF14">
    <property type="entry name" value="EXOSOME COMPLEX COMPONENT RRP45"/>
    <property type="match status" value="1"/>
</dbReference>
<dbReference type="GO" id="GO:0034475">
    <property type="term" value="P:U4 snRNA 3'-end processing"/>
    <property type="evidence" value="ECO:0007669"/>
    <property type="project" value="TreeGrafter"/>
</dbReference>
<dbReference type="InterPro" id="IPR001247">
    <property type="entry name" value="ExoRNase_PH_dom1"/>
</dbReference>
<comment type="caution">
    <text evidence="10">The sequence shown here is derived from an EMBL/GenBank/DDBJ whole genome shotgun (WGS) entry which is preliminary data.</text>
</comment>
<dbReference type="PANTHER" id="PTHR11097">
    <property type="entry name" value="EXOSOME COMPLEX EXONUCLEASE RIBOSOMAL RNA PROCESSING PROTEIN"/>
    <property type="match status" value="1"/>
</dbReference>
<dbReference type="GO" id="GO:0034473">
    <property type="term" value="P:U1 snRNA 3'-end processing"/>
    <property type="evidence" value="ECO:0007669"/>
    <property type="project" value="TreeGrafter"/>
</dbReference>
<evidence type="ECO:0000256" key="6">
    <source>
        <dbReference type="ARBA" id="ARBA00023242"/>
    </source>
</evidence>
<dbReference type="GO" id="GO:0071035">
    <property type="term" value="P:nuclear polyadenylation-dependent rRNA catabolic process"/>
    <property type="evidence" value="ECO:0007669"/>
    <property type="project" value="TreeGrafter"/>
</dbReference>
<dbReference type="Pfam" id="PF03725">
    <property type="entry name" value="RNase_PH_C"/>
    <property type="match status" value="1"/>
</dbReference>
<dbReference type="SUPFAM" id="SSF54211">
    <property type="entry name" value="Ribosomal protein S5 domain 2-like"/>
    <property type="match status" value="1"/>
</dbReference>
<reference evidence="10" key="1">
    <citation type="journal article" date="2019" name="Plant J.">
        <title>Chlorella vulgaris genome assembly and annotation reveals the molecular basis for metabolic acclimation to high light conditions.</title>
        <authorList>
            <person name="Cecchin M."/>
            <person name="Marcolungo L."/>
            <person name="Rossato M."/>
            <person name="Girolomoni L."/>
            <person name="Cosentino E."/>
            <person name="Cuine S."/>
            <person name="Li-Beisson Y."/>
            <person name="Delledonne M."/>
            <person name="Ballottari M."/>
        </authorList>
    </citation>
    <scope>NUCLEOTIDE SEQUENCE</scope>
    <source>
        <strain evidence="10">211/11P</strain>
    </source>
</reference>
<dbReference type="GO" id="GO:0000177">
    <property type="term" value="C:cytoplasmic exosome (RNase complex)"/>
    <property type="evidence" value="ECO:0007669"/>
    <property type="project" value="TreeGrafter"/>
</dbReference>
<evidence type="ECO:0000256" key="2">
    <source>
        <dbReference type="ARBA" id="ARBA00004496"/>
    </source>
</evidence>
<evidence type="ECO:0000256" key="3">
    <source>
        <dbReference type="ARBA" id="ARBA00006678"/>
    </source>
</evidence>
<dbReference type="GO" id="GO:0000467">
    <property type="term" value="P:exonucleolytic trimming to generate mature 3'-end of 5.8S rRNA from tricistronic rRNA transcript (SSU-rRNA, 5.8S rRNA, LSU-rRNA)"/>
    <property type="evidence" value="ECO:0007669"/>
    <property type="project" value="TreeGrafter"/>
</dbReference>
<dbReference type="Gene3D" id="3.30.230.70">
    <property type="entry name" value="GHMP Kinase, N-terminal domain"/>
    <property type="match status" value="1"/>
</dbReference>
<dbReference type="SUPFAM" id="SSF55666">
    <property type="entry name" value="Ribonuclease PH domain 2-like"/>
    <property type="match status" value="1"/>
</dbReference>
<dbReference type="InterPro" id="IPR020568">
    <property type="entry name" value="Ribosomal_Su5_D2-typ_SF"/>
</dbReference>
<accession>A0A9D4TMH2</accession>
<dbReference type="InterPro" id="IPR027408">
    <property type="entry name" value="PNPase/RNase_PH_dom_sf"/>
</dbReference>
<keyword evidence="5" id="KW-0694">RNA-binding</keyword>
<dbReference type="InterPro" id="IPR015847">
    <property type="entry name" value="ExoRNase_PH_dom2"/>
</dbReference>
<dbReference type="EMBL" id="SIDB01000008">
    <property type="protein sequence ID" value="KAI3429482.1"/>
    <property type="molecule type" value="Genomic_DNA"/>
</dbReference>
<evidence type="ECO:0000259" key="9">
    <source>
        <dbReference type="Pfam" id="PF03725"/>
    </source>
</evidence>
<dbReference type="AlphaFoldDB" id="A0A9D4TMH2"/>
<dbReference type="GO" id="GO:0071028">
    <property type="term" value="P:nuclear mRNA surveillance"/>
    <property type="evidence" value="ECO:0007669"/>
    <property type="project" value="TreeGrafter"/>
</dbReference>
<organism evidence="10 11">
    <name type="scientific">Chlorella vulgaris</name>
    <name type="common">Green alga</name>
    <dbReference type="NCBI Taxonomy" id="3077"/>
    <lineage>
        <taxon>Eukaryota</taxon>
        <taxon>Viridiplantae</taxon>
        <taxon>Chlorophyta</taxon>
        <taxon>core chlorophytes</taxon>
        <taxon>Trebouxiophyceae</taxon>
        <taxon>Chlorellales</taxon>
        <taxon>Chlorellaceae</taxon>
        <taxon>Chlorella clade</taxon>
        <taxon>Chlorella</taxon>
    </lineage>
</organism>
<dbReference type="OrthoDB" id="10264038at2759"/>
<dbReference type="Pfam" id="PF01138">
    <property type="entry name" value="RNase_PH"/>
    <property type="match status" value="1"/>
</dbReference>
<keyword evidence="4" id="KW-0963">Cytoplasm</keyword>
<dbReference type="GO" id="GO:0034476">
    <property type="term" value="P:U5 snRNA 3'-end processing"/>
    <property type="evidence" value="ECO:0007669"/>
    <property type="project" value="TreeGrafter"/>
</dbReference>
<evidence type="ECO:0000256" key="1">
    <source>
        <dbReference type="ARBA" id="ARBA00004123"/>
    </source>
</evidence>
<dbReference type="InterPro" id="IPR050590">
    <property type="entry name" value="Exosome_comp_Rrp42_subfam"/>
</dbReference>
<name>A0A9D4TMH2_CHLVU</name>
<evidence type="ECO:0000313" key="11">
    <source>
        <dbReference type="Proteomes" id="UP001055712"/>
    </source>
</evidence>
<dbReference type="GO" id="GO:0071038">
    <property type="term" value="P:TRAMP-dependent tRNA surveillance pathway"/>
    <property type="evidence" value="ECO:0007669"/>
    <property type="project" value="TreeGrafter"/>
</dbReference>
<dbReference type="GO" id="GO:0000176">
    <property type="term" value="C:nuclear exosome (RNase complex)"/>
    <property type="evidence" value="ECO:0007669"/>
    <property type="project" value="TreeGrafter"/>
</dbReference>
<feature type="region of interest" description="Disordered" evidence="7">
    <location>
        <begin position="351"/>
        <end position="458"/>
    </location>
</feature>
<reference evidence="10" key="2">
    <citation type="submission" date="2020-11" db="EMBL/GenBank/DDBJ databases">
        <authorList>
            <person name="Cecchin M."/>
            <person name="Marcolungo L."/>
            <person name="Rossato M."/>
            <person name="Girolomoni L."/>
            <person name="Cosentino E."/>
            <person name="Cuine S."/>
            <person name="Li-Beisson Y."/>
            <person name="Delledonne M."/>
            <person name="Ballottari M."/>
        </authorList>
    </citation>
    <scope>NUCLEOTIDE SEQUENCE</scope>
    <source>
        <strain evidence="10">211/11P</strain>
        <tissue evidence="10">Whole cell</tissue>
    </source>
</reference>
<feature type="domain" description="Exoribonuclease phosphorolytic" evidence="8">
    <location>
        <begin position="38"/>
        <end position="169"/>
    </location>
</feature>
<evidence type="ECO:0000256" key="4">
    <source>
        <dbReference type="ARBA" id="ARBA00022490"/>
    </source>
</evidence>
<feature type="domain" description="Exoribonuclease phosphorolytic" evidence="9">
    <location>
        <begin position="198"/>
        <end position="265"/>
    </location>
</feature>
<dbReference type="GO" id="GO:0016075">
    <property type="term" value="P:rRNA catabolic process"/>
    <property type="evidence" value="ECO:0007669"/>
    <property type="project" value="TreeGrafter"/>
</dbReference>
<keyword evidence="6" id="KW-0539">Nucleus</keyword>
<comment type="similarity">
    <text evidence="3">Belongs to the RNase PH family.</text>
</comment>
<gene>
    <name evidence="10" type="ORF">D9Q98_005573</name>
</gene>
<keyword evidence="11" id="KW-1185">Reference proteome</keyword>
<protein>
    <submittedName>
        <fullName evidence="10">Uncharacterized protein</fullName>
    </submittedName>
</protein>
<dbReference type="InterPro" id="IPR033100">
    <property type="entry name" value="Rrp45"/>
</dbReference>
<evidence type="ECO:0000313" key="10">
    <source>
        <dbReference type="EMBL" id="KAI3429482.1"/>
    </source>
</evidence>